<feature type="non-terminal residue" evidence="1">
    <location>
        <position position="119"/>
    </location>
</feature>
<gene>
    <name evidence="1" type="ORF">BDN72DRAFT_750788</name>
</gene>
<feature type="non-terminal residue" evidence="1">
    <location>
        <position position="1"/>
    </location>
</feature>
<name>A0ACD3A7P6_9AGAR</name>
<evidence type="ECO:0000313" key="1">
    <source>
        <dbReference type="EMBL" id="TFK61878.1"/>
    </source>
</evidence>
<reference evidence="1 2" key="1">
    <citation type="journal article" date="2019" name="Nat. Ecol. Evol.">
        <title>Megaphylogeny resolves global patterns of mushroom evolution.</title>
        <authorList>
            <person name="Varga T."/>
            <person name="Krizsan K."/>
            <person name="Foldi C."/>
            <person name="Dima B."/>
            <person name="Sanchez-Garcia M."/>
            <person name="Sanchez-Ramirez S."/>
            <person name="Szollosi G.J."/>
            <person name="Szarkandi J.G."/>
            <person name="Papp V."/>
            <person name="Albert L."/>
            <person name="Andreopoulos W."/>
            <person name="Angelini C."/>
            <person name="Antonin V."/>
            <person name="Barry K.W."/>
            <person name="Bougher N.L."/>
            <person name="Buchanan P."/>
            <person name="Buyck B."/>
            <person name="Bense V."/>
            <person name="Catcheside P."/>
            <person name="Chovatia M."/>
            <person name="Cooper J."/>
            <person name="Damon W."/>
            <person name="Desjardin D."/>
            <person name="Finy P."/>
            <person name="Geml J."/>
            <person name="Haridas S."/>
            <person name="Hughes K."/>
            <person name="Justo A."/>
            <person name="Karasinski D."/>
            <person name="Kautmanova I."/>
            <person name="Kiss B."/>
            <person name="Kocsube S."/>
            <person name="Kotiranta H."/>
            <person name="LaButti K.M."/>
            <person name="Lechner B.E."/>
            <person name="Liimatainen K."/>
            <person name="Lipzen A."/>
            <person name="Lukacs Z."/>
            <person name="Mihaltcheva S."/>
            <person name="Morgado L.N."/>
            <person name="Niskanen T."/>
            <person name="Noordeloos M.E."/>
            <person name="Ohm R.A."/>
            <person name="Ortiz-Santana B."/>
            <person name="Ovrebo C."/>
            <person name="Racz N."/>
            <person name="Riley R."/>
            <person name="Savchenko A."/>
            <person name="Shiryaev A."/>
            <person name="Soop K."/>
            <person name="Spirin V."/>
            <person name="Szebenyi C."/>
            <person name="Tomsovsky M."/>
            <person name="Tulloss R.E."/>
            <person name="Uehling J."/>
            <person name="Grigoriev I.V."/>
            <person name="Vagvolgyi C."/>
            <person name="Papp T."/>
            <person name="Martin F.M."/>
            <person name="Miettinen O."/>
            <person name="Hibbett D.S."/>
            <person name="Nagy L.G."/>
        </authorList>
    </citation>
    <scope>NUCLEOTIDE SEQUENCE [LARGE SCALE GENOMIC DNA]</scope>
    <source>
        <strain evidence="1 2">NL-1719</strain>
    </source>
</reference>
<dbReference type="EMBL" id="ML208622">
    <property type="protein sequence ID" value="TFK61878.1"/>
    <property type="molecule type" value="Genomic_DNA"/>
</dbReference>
<dbReference type="Proteomes" id="UP000308600">
    <property type="component" value="Unassembled WGS sequence"/>
</dbReference>
<keyword evidence="2" id="KW-1185">Reference proteome</keyword>
<sequence length="119" mass="12965">TNGVYRVVHPVVAAANAAITTTTHTYSSLHRAMGHTGLSYIKHMVANNMIEGVTISKRDHGENSSCGTCLKAKIRRSPVEDKRVTPAATSYGEHFHIDIWGPATVQTTGHHRYALTVLD</sequence>
<evidence type="ECO:0000313" key="2">
    <source>
        <dbReference type="Proteomes" id="UP000308600"/>
    </source>
</evidence>
<organism evidence="1 2">
    <name type="scientific">Pluteus cervinus</name>
    <dbReference type="NCBI Taxonomy" id="181527"/>
    <lineage>
        <taxon>Eukaryota</taxon>
        <taxon>Fungi</taxon>
        <taxon>Dikarya</taxon>
        <taxon>Basidiomycota</taxon>
        <taxon>Agaricomycotina</taxon>
        <taxon>Agaricomycetes</taxon>
        <taxon>Agaricomycetidae</taxon>
        <taxon>Agaricales</taxon>
        <taxon>Pluteineae</taxon>
        <taxon>Pluteaceae</taxon>
        <taxon>Pluteus</taxon>
    </lineage>
</organism>
<accession>A0ACD3A7P6</accession>
<protein>
    <submittedName>
        <fullName evidence="1">Uncharacterized protein</fullName>
    </submittedName>
</protein>
<proteinExistence type="predicted"/>